<dbReference type="InterPro" id="IPR038352">
    <property type="entry name" value="Imelysin_sf"/>
</dbReference>
<dbReference type="InterPro" id="IPR018976">
    <property type="entry name" value="Imelysin-like"/>
</dbReference>
<accession>A0A1Y2K9I1</accession>
<evidence type="ECO:0000259" key="3">
    <source>
        <dbReference type="Pfam" id="PF09375"/>
    </source>
</evidence>
<dbReference type="Gene3D" id="1.20.1420.20">
    <property type="entry name" value="M75 peptidase, HXXE motif"/>
    <property type="match status" value="1"/>
</dbReference>
<comment type="subcellular location">
    <subcellularLocation>
        <location evidence="1">Cell envelope</location>
    </subcellularLocation>
</comment>
<proteinExistence type="predicted"/>
<dbReference type="STRING" id="1434232.MAIT1_03950"/>
<gene>
    <name evidence="4" type="ORF">MAIT1_03950</name>
</gene>
<feature type="domain" description="Imelysin-like" evidence="3">
    <location>
        <begin position="53"/>
        <end position="347"/>
    </location>
</feature>
<reference evidence="4 5" key="1">
    <citation type="journal article" date="2016" name="BMC Genomics">
        <title>Combined genomic and structural analyses of a cultured magnetotactic bacterium reveals its niche adaptation to a dynamic environment.</title>
        <authorList>
            <person name="Araujo A.C."/>
            <person name="Morillo V."/>
            <person name="Cypriano J."/>
            <person name="Teixeira L.C."/>
            <person name="Leao P."/>
            <person name="Lyra S."/>
            <person name="Almeida L.G."/>
            <person name="Bazylinski D.A."/>
            <person name="Vasconcellos A.T."/>
            <person name="Abreu F."/>
            <person name="Lins U."/>
        </authorList>
    </citation>
    <scope>NUCLEOTIDE SEQUENCE [LARGE SCALE GENOMIC DNA]</scope>
    <source>
        <strain evidence="4 5">IT-1</strain>
    </source>
</reference>
<evidence type="ECO:0000313" key="5">
    <source>
        <dbReference type="Proteomes" id="UP000194003"/>
    </source>
</evidence>
<comment type="caution">
    <text evidence="4">The sequence shown here is derived from an EMBL/GenBank/DDBJ whole genome shotgun (WGS) entry which is preliminary data.</text>
</comment>
<dbReference type="AlphaFoldDB" id="A0A1Y2K9I1"/>
<dbReference type="InterPro" id="IPR034984">
    <property type="entry name" value="Imelysin-like_IPPA"/>
</dbReference>
<evidence type="ECO:0000256" key="1">
    <source>
        <dbReference type="ARBA" id="ARBA00004196"/>
    </source>
</evidence>
<organism evidence="4 5">
    <name type="scientific">Magnetofaba australis IT-1</name>
    <dbReference type="NCBI Taxonomy" id="1434232"/>
    <lineage>
        <taxon>Bacteria</taxon>
        <taxon>Pseudomonadati</taxon>
        <taxon>Pseudomonadota</taxon>
        <taxon>Magnetococcia</taxon>
        <taxon>Magnetococcales</taxon>
        <taxon>Magnetococcaceae</taxon>
        <taxon>Magnetofaba</taxon>
    </lineage>
</organism>
<keyword evidence="5" id="KW-1185">Reference proteome</keyword>
<dbReference type="CDD" id="cd14659">
    <property type="entry name" value="Imelysin-like_IPPA"/>
    <property type="match status" value="1"/>
</dbReference>
<dbReference type="EMBL" id="LVJN01000015">
    <property type="protein sequence ID" value="OSM07136.1"/>
    <property type="molecule type" value="Genomic_DNA"/>
</dbReference>
<protein>
    <recommendedName>
        <fullName evidence="3">Imelysin-like domain-containing protein</fullName>
    </recommendedName>
</protein>
<dbReference type="OrthoDB" id="5729110at2"/>
<name>A0A1Y2K9I1_9PROT</name>
<sequence>MASSLKILSRGPCLVVSQGLAIVLLLWSHHALAASLSAADYQRAAAASGRVLAAPAYAALADQTQALATTLTQWRAGKVDLVAARSAFHAAMDAWQGTQPIRIGPVMAQTGPARWQYWPDKHGSGGRQMRRALKTRPEALLKPGALATQSVALRDFQALERLLFPTGGAAPDPASYGAALAAAIAAHLAEQSQSLRMQWDDQFQPALDDPAHSNGAFYDAPDAARAWLKSIHEAISLLILQKLERPLDESLEAANPKRAENWRSARSGRNVAINVAAWRRLFTAPDGLGDLLSRSGSDALAKGMARDMASAQKAAESLSMPLSQAVADAEARSQVEALLTQLKDLRDLIEGPLADEIGLNLGFNALDGD</sequence>
<dbReference type="RefSeq" id="WP_085441092.1">
    <property type="nucleotide sequence ID" value="NZ_LVJN01000015.1"/>
</dbReference>
<evidence type="ECO:0000313" key="4">
    <source>
        <dbReference type="EMBL" id="OSM07136.1"/>
    </source>
</evidence>
<dbReference type="Proteomes" id="UP000194003">
    <property type="component" value="Unassembled WGS sequence"/>
</dbReference>
<dbReference type="Pfam" id="PF09375">
    <property type="entry name" value="Peptidase_M75"/>
    <property type="match status" value="1"/>
</dbReference>
<dbReference type="GO" id="GO:0030313">
    <property type="term" value="C:cell envelope"/>
    <property type="evidence" value="ECO:0007669"/>
    <property type="project" value="UniProtKB-SubCell"/>
</dbReference>
<evidence type="ECO:0000256" key="2">
    <source>
        <dbReference type="ARBA" id="ARBA00022729"/>
    </source>
</evidence>
<keyword evidence="2" id="KW-0732">Signal</keyword>